<reference evidence="1 2" key="1">
    <citation type="submission" date="2020-04" db="EMBL/GenBank/DDBJ databases">
        <title>Perkinsus olseni comparative genomics.</title>
        <authorList>
            <person name="Bogema D.R."/>
        </authorList>
    </citation>
    <scope>NUCLEOTIDE SEQUENCE [LARGE SCALE GENOMIC DNA]</scope>
    <source>
        <strain evidence="1">ATCC PRA-205</strain>
    </source>
</reference>
<sequence length="62" mass="7069">TLPRRRPDGRPRCFSGHEWRARRCCRQGAYGALSGRFSVDVREVVRVGVASCFPSLHLAQRQ</sequence>
<feature type="non-terminal residue" evidence="1">
    <location>
        <position position="1"/>
    </location>
</feature>
<protein>
    <submittedName>
        <fullName evidence="1">Uncharacterized protein</fullName>
    </submittedName>
</protein>
<dbReference type="EMBL" id="JABANM010030059">
    <property type="protein sequence ID" value="KAF4706908.1"/>
    <property type="molecule type" value="Genomic_DNA"/>
</dbReference>
<comment type="caution">
    <text evidence="1">The sequence shown here is derived from an EMBL/GenBank/DDBJ whole genome shotgun (WGS) entry which is preliminary data.</text>
</comment>
<name>A0A7J6QF65_PEROL</name>
<dbReference type="Proteomes" id="UP000574390">
    <property type="component" value="Unassembled WGS sequence"/>
</dbReference>
<dbReference type="AlphaFoldDB" id="A0A7J6QF65"/>
<evidence type="ECO:0000313" key="2">
    <source>
        <dbReference type="Proteomes" id="UP000574390"/>
    </source>
</evidence>
<feature type="non-terminal residue" evidence="1">
    <location>
        <position position="62"/>
    </location>
</feature>
<proteinExistence type="predicted"/>
<evidence type="ECO:0000313" key="1">
    <source>
        <dbReference type="EMBL" id="KAF4706908.1"/>
    </source>
</evidence>
<accession>A0A7J6QF65</accession>
<gene>
    <name evidence="1" type="ORF">FOZ62_013611</name>
</gene>
<organism evidence="1 2">
    <name type="scientific">Perkinsus olseni</name>
    <name type="common">Perkinsus atlanticus</name>
    <dbReference type="NCBI Taxonomy" id="32597"/>
    <lineage>
        <taxon>Eukaryota</taxon>
        <taxon>Sar</taxon>
        <taxon>Alveolata</taxon>
        <taxon>Perkinsozoa</taxon>
        <taxon>Perkinsea</taxon>
        <taxon>Perkinsida</taxon>
        <taxon>Perkinsidae</taxon>
        <taxon>Perkinsus</taxon>
    </lineage>
</organism>